<dbReference type="OrthoDB" id="9806511at2"/>
<evidence type="ECO:0000313" key="1">
    <source>
        <dbReference type="EMBL" id="RAI57794.1"/>
    </source>
</evidence>
<keyword evidence="2" id="KW-1185">Reference proteome</keyword>
<accession>A0A327M662</accession>
<evidence type="ECO:0000313" key="2">
    <source>
        <dbReference type="Proteomes" id="UP000249065"/>
    </source>
</evidence>
<dbReference type="Gene3D" id="3.30.310.50">
    <property type="entry name" value="Alpha-D-phosphohexomutase, C-terminal domain"/>
    <property type="match status" value="1"/>
</dbReference>
<dbReference type="EMBL" id="QLIX01000014">
    <property type="protein sequence ID" value="RAI57794.1"/>
    <property type="molecule type" value="Genomic_DNA"/>
</dbReference>
<proteinExistence type="predicted"/>
<dbReference type="InterPro" id="IPR014543">
    <property type="entry name" value="UCP028291"/>
</dbReference>
<gene>
    <name evidence="1" type="ORF">DOO78_17420</name>
</gene>
<dbReference type="Pfam" id="PF09981">
    <property type="entry name" value="DUF2218"/>
    <property type="match status" value="1"/>
</dbReference>
<protein>
    <submittedName>
        <fullName evidence="1">DUF2218 domain-containing protein</fullName>
    </submittedName>
</protein>
<comment type="caution">
    <text evidence="1">The sequence shown here is derived from an EMBL/GenBank/DDBJ whole genome shotgun (WGS) entry which is preliminary data.</text>
</comment>
<dbReference type="RefSeq" id="WP_111471137.1">
    <property type="nucleotide sequence ID" value="NZ_QLIX01000014.1"/>
</dbReference>
<organism evidence="1 2">
    <name type="scientific">Roseicella frigidaeris</name>
    <dbReference type="NCBI Taxonomy" id="2230885"/>
    <lineage>
        <taxon>Bacteria</taxon>
        <taxon>Pseudomonadati</taxon>
        <taxon>Pseudomonadota</taxon>
        <taxon>Alphaproteobacteria</taxon>
        <taxon>Acetobacterales</taxon>
        <taxon>Roseomonadaceae</taxon>
        <taxon>Roseicella</taxon>
    </lineage>
</organism>
<dbReference type="AlphaFoldDB" id="A0A327M662"/>
<name>A0A327M662_9PROT</name>
<sequence>MPGAEARVPTAGADRHLLQLCRHFGRALPTRLEAARGRIAFQGGRCSLEAAGETLVLRIAAEDPAALVRLKTVLAEHLQRFAPREPLAIDWRPLG</sequence>
<dbReference type="Proteomes" id="UP000249065">
    <property type="component" value="Unassembled WGS sequence"/>
</dbReference>
<reference evidence="2" key="1">
    <citation type="submission" date="2018-06" db="EMBL/GenBank/DDBJ databases">
        <authorList>
            <person name="Khan S.A."/>
        </authorList>
    </citation>
    <scope>NUCLEOTIDE SEQUENCE [LARGE SCALE GENOMIC DNA]</scope>
    <source>
        <strain evidence="2">DB-1506</strain>
    </source>
</reference>